<dbReference type="Proteomes" id="UP000838160">
    <property type="component" value="Unassembled WGS sequence"/>
</dbReference>
<feature type="transmembrane region" description="Helical" evidence="2">
    <location>
        <begin position="293"/>
        <end position="311"/>
    </location>
</feature>
<feature type="transmembrane region" description="Helical" evidence="2">
    <location>
        <begin position="786"/>
        <end position="804"/>
    </location>
</feature>
<evidence type="ECO:0000256" key="1">
    <source>
        <dbReference type="SAM" id="MobiDB-lite"/>
    </source>
</evidence>
<feature type="transmembrane region" description="Helical" evidence="2">
    <location>
        <begin position="493"/>
        <end position="511"/>
    </location>
</feature>
<feature type="transmembrane region" description="Helical" evidence="2">
    <location>
        <begin position="754"/>
        <end position="774"/>
    </location>
</feature>
<feature type="transmembrane region" description="Helical" evidence="2">
    <location>
        <begin position="624"/>
        <end position="642"/>
    </location>
</feature>
<keyword evidence="2" id="KW-0472">Membrane</keyword>
<feature type="transmembrane region" description="Helical" evidence="2">
    <location>
        <begin position="593"/>
        <end position="612"/>
    </location>
</feature>
<dbReference type="PANTHER" id="PTHR38434:SF1">
    <property type="entry name" value="BLL2549 PROTEIN"/>
    <property type="match status" value="1"/>
</dbReference>
<feature type="transmembrane region" description="Helical" evidence="2">
    <location>
        <begin position="717"/>
        <end position="734"/>
    </location>
</feature>
<feature type="transmembrane region" description="Helical" evidence="2">
    <location>
        <begin position="220"/>
        <end position="241"/>
    </location>
</feature>
<sequence length="911" mass="101656">MFTLLMSILVAILAFYAMYATLKATGRISRLEAEVSQLHKDLAELRSRVIEKVKPAEDLPNLDLEPDLDLETSKPIAPQPAIPIEVSPSHYQMPPEPTAACTSKEPAQPVVKPSIPTSDNRHIARPTQHGESLFDQQVSKLLTNIKENWLVWVGALAMLIGGGYLVQVISRHIEFSPIMRIAIAFSISLATVLAGEWFHRKEQKSLHRAKRAQSFTYAPAAITGTGLTGIYCTVIFAFVFYQLLTPSVSLIILAGAAFSSLALSLRQGPLMIVLGLIGGYTAPFWIGGSEPNYYILAGYICAISIATTLLLQTVRHAWISPCVTIPHLLWMWLLIDIMPREQLFSWLAIFLSLTLYLLFAVPRLGWLLNPRFRHCQGKWTHPPSIISLALIMLMFFAIVRIAIIDTIQMVYFYGFLLALIWLPAIRKGWSLRIFLPSMLVSSVAILLLSFVLKYAYVVDTQTGVLVALAISIGFIAARTLCQRLGGDRSQTTSIIFLVAVPLMTLIALLYTYEFIHIHALAWTGFTALVAIYYAALGQRFKVLATECSAVMHAIVSAICFVWLNDIWLTTAISIQVAVMALQTQFTLFRPASWAIKIAMGILAVHLTLLPFIPEWQPAYGGHWAWVLISYLPSLLILAYARTALRNTNDDLANWFEGAFLHVFLMTVFIQTNYWLTGDYGYLGYIDFTSAIVFANQTLVMGLVYSYRCQFSQQLKRVYQAYSYLLWGVFTLLVLELNSVESPLVTNNVSAESLPIFNMLSLGWLLPAVILILTAYKRWNTLNVPRVGVAGIGITLGTIWLIMSIRQFWQPISMTLAQPTSTAELFSYSIIGLIIGYLLTWGGAIRKAPKVQHIGLVVLGCVALKVFLWDVRSLDGVWRAISFLGLGASLIALGWLFQRLNRSVSQSEKQPD</sequence>
<feature type="transmembrane region" description="Helical" evidence="2">
    <location>
        <begin position="517"/>
        <end position="535"/>
    </location>
</feature>
<feature type="transmembrane region" description="Helical" evidence="2">
    <location>
        <begin position="178"/>
        <end position="199"/>
    </location>
</feature>
<dbReference type="PANTHER" id="PTHR38434">
    <property type="entry name" value="BLL2549 PROTEIN"/>
    <property type="match status" value="1"/>
</dbReference>
<evidence type="ECO:0000313" key="4">
    <source>
        <dbReference type="Proteomes" id="UP000838160"/>
    </source>
</evidence>
<protein>
    <recommendedName>
        <fullName evidence="5">DUF2339 domain-containing protein</fullName>
    </recommendedName>
</protein>
<keyword evidence="4" id="KW-1185">Reference proteome</keyword>
<dbReference type="InterPro" id="IPR019286">
    <property type="entry name" value="DUF2339_TM"/>
</dbReference>
<name>A0ABN8DFB0_9VIBR</name>
<evidence type="ECO:0008006" key="5">
    <source>
        <dbReference type="Google" id="ProtNLM"/>
    </source>
</evidence>
<feature type="transmembrane region" description="Helical" evidence="2">
    <location>
        <begin position="462"/>
        <end position="481"/>
    </location>
</feature>
<feature type="transmembrane region" description="Helical" evidence="2">
    <location>
        <begin position="876"/>
        <end position="896"/>
    </location>
</feature>
<keyword evidence="2" id="KW-1133">Transmembrane helix</keyword>
<feature type="transmembrane region" description="Helical" evidence="2">
    <location>
        <begin position="270"/>
        <end position="287"/>
    </location>
</feature>
<dbReference type="Pfam" id="PF10101">
    <property type="entry name" value="DUF2339"/>
    <property type="match status" value="1"/>
</dbReference>
<feature type="transmembrane region" description="Helical" evidence="2">
    <location>
        <begin position="149"/>
        <end position="166"/>
    </location>
</feature>
<feature type="transmembrane region" description="Helical" evidence="2">
    <location>
        <begin position="824"/>
        <end position="841"/>
    </location>
</feature>
<evidence type="ECO:0000256" key="2">
    <source>
        <dbReference type="SAM" id="Phobius"/>
    </source>
</evidence>
<comment type="caution">
    <text evidence="3">The sequence shown here is derived from an EMBL/GenBank/DDBJ whole genome shotgun (WGS) entry which is preliminary data.</text>
</comment>
<feature type="transmembrane region" description="Helical" evidence="2">
    <location>
        <begin position="853"/>
        <end position="870"/>
    </location>
</feature>
<dbReference type="EMBL" id="CAKLCM010000002">
    <property type="protein sequence ID" value="CAH0525475.1"/>
    <property type="molecule type" value="Genomic_DNA"/>
</dbReference>
<feature type="transmembrane region" description="Helical" evidence="2">
    <location>
        <begin position="681"/>
        <end position="705"/>
    </location>
</feature>
<feature type="transmembrane region" description="Helical" evidence="2">
    <location>
        <begin position="6"/>
        <end position="22"/>
    </location>
</feature>
<dbReference type="InterPro" id="IPR014600">
    <property type="entry name" value="UCP035905_mem"/>
</dbReference>
<keyword evidence="2" id="KW-0812">Transmembrane</keyword>
<feature type="transmembrane region" description="Helical" evidence="2">
    <location>
        <begin position="654"/>
        <end position="675"/>
    </location>
</feature>
<dbReference type="PIRSF" id="PIRSF035905">
    <property type="entry name" value="UCP035905_mp"/>
    <property type="match status" value="1"/>
</dbReference>
<gene>
    <name evidence="3" type="ORF">VHP8226_00998</name>
</gene>
<evidence type="ECO:0000313" key="3">
    <source>
        <dbReference type="EMBL" id="CAH0525475.1"/>
    </source>
</evidence>
<feature type="transmembrane region" description="Helical" evidence="2">
    <location>
        <begin position="433"/>
        <end position="456"/>
    </location>
</feature>
<feature type="transmembrane region" description="Helical" evidence="2">
    <location>
        <begin position="318"/>
        <end position="337"/>
    </location>
</feature>
<feature type="transmembrane region" description="Helical" evidence="2">
    <location>
        <begin position="569"/>
        <end position="588"/>
    </location>
</feature>
<feature type="region of interest" description="Disordered" evidence="1">
    <location>
        <begin position="93"/>
        <end position="119"/>
    </location>
</feature>
<feature type="transmembrane region" description="Helical" evidence="2">
    <location>
        <begin position="410"/>
        <end position="426"/>
    </location>
</feature>
<feature type="transmembrane region" description="Helical" evidence="2">
    <location>
        <begin position="385"/>
        <end position="404"/>
    </location>
</feature>
<organism evidence="3 4">
    <name type="scientific">Vibrio hippocampi</name>
    <dbReference type="NCBI Taxonomy" id="654686"/>
    <lineage>
        <taxon>Bacteria</taxon>
        <taxon>Pseudomonadati</taxon>
        <taxon>Pseudomonadota</taxon>
        <taxon>Gammaproteobacteria</taxon>
        <taxon>Vibrionales</taxon>
        <taxon>Vibrionaceae</taxon>
        <taxon>Vibrio</taxon>
    </lineage>
</organism>
<feature type="transmembrane region" description="Helical" evidence="2">
    <location>
        <begin position="542"/>
        <end position="563"/>
    </location>
</feature>
<reference evidence="3" key="1">
    <citation type="submission" date="2021-12" db="EMBL/GenBank/DDBJ databases">
        <authorList>
            <person name="Rodrigo-Torres L."/>
            <person name="Arahal R. D."/>
            <person name="Lucena T."/>
        </authorList>
    </citation>
    <scope>NUCLEOTIDE SEQUENCE</scope>
    <source>
        <strain evidence="3">CECT 8226</strain>
    </source>
</reference>
<proteinExistence type="predicted"/>
<feature type="transmembrane region" description="Helical" evidence="2">
    <location>
        <begin position="343"/>
        <end position="364"/>
    </location>
</feature>
<accession>A0ABN8DFB0</accession>
<feature type="transmembrane region" description="Helical" evidence="2">
    <location>
        <begin position="247"/>
        <end position="263"/>
    </location>
</feature>